<dbReference type="SUPFAM" id="SSF53335">
    <property type="entry name" value="S-adenosyl-L-methionine-dependent methyltransferases"/>
    <property type="match status" value="1"/>
</dbReference>
<dbReference type="Gene3D" id="3.40.50.150">
    <property type="entry name" value="Vaccinia Virus protein VP39"/>
    <property type="match status" value="1"/>
</dbReference>
<dbReference type="RefSeq" id="WP_322447466.1">
    <property type="nucleotide sequence ID" value="NZ_JAXOFX010000011.1"/>
</dbReference>
<dbReference type="PANTHER" id="PTHR43861">
    <property type="entry name" value="TRANS-ACONITATE 2-METHYLTRANSFERASE-RELATED"/>
    <property type="match status" value="1"/>
</dbReference>
<dbReference type="InterPro" id="IPR013216">
    <property type="entry name" value="Methyltransf_11"/>
</dbReference>
<protein>
    <submittedName>
        <fullName evidence="2">Class I SAM-dependent methyltransferase</fullName>
    </submittedName>
</protein>
<name>A0ABU5J177_9BACI</name>
<comment type="caution">
    <text evidence="2">The sequence shown here is derived from an EMBL/GenBank/DDBJ whole genome shotgun (WGS) entry which is preliminary data.</text>
</comment>
<evidence type="ECO:0000313" key="2">
    <source>
        <dbReference type="EMBL" id="MDZ5473164.1"/>
    </source>
</evidence>
<gene>
    <name evidence="2" type="ORF">SM124_15710</name>
</gene>
<evidence type="ECO:0000313" key="3">
    <source>
        <dbReference type="Proteomes" id="UP001290455"/>
    </source>
</evidence>
<sequence length="229" mass="26177">MSKFKWAEEAEKLWNERSGFWNSRSREMWETGSRKDIVPFFQKYVQEGATICDLGCGDGYGSLKFAQAGFSVTGVDVSDDMISKAKELNKGTSANFYKGDIAHLPFLDQQFDAIVAINSLEWTESPFEVLSEMKRMVKENGIACVGILGPTATPRVNSYRRLYGEKVVCNTMMPWEFEQLALENGWKKEDELGVYKRETKQLPKESLSNQMKQALTFMTVFILRNENKI</sequence>
<evidence type="ECO:0000259" key="1">
    <source>
        <dbReference type="Pfam" id="PF08241"/>
    </source>
</evidence>
<organism evidence="2 3">
    <name type="scientific">Robertmurraya mangrovi</name>
    <dbReference type="NCBI Taxonomy" id="3098077"/>
    <lineage>
        <taxon>Bacteria</taxon>
        <taxon>Bacillati</taxon>
        <taxon>Bacillota</taxon>
        <taxon>Bacilli</taxon>
        <taxon>Bacillales</taxon>
        <taxon>Bacillaceae</taxon>
        <taxon>Robertmurraya</taxon>
    </lineage>
</organism>
<dbReference type="Proteomes" id="UP001290455">
    <property type="component" value="Unassembled WGS sequence"/>
</dbReference>
<dbReference type="Pfam" id="PF08241">
    <property type="entry name" value="Methyltransf_11"/>
    <property type="match status" value="1"/>
</dbReference>
<dbReference type="GO" id="GO:0032259">
    <property type="term" value="P:methylation"/>
    <property type="evidence" value="ECO:0007669"/>
    <property type="project" value="UniProtKB-KW"/>
</dbReference>
<dbReference type="GO" id="GO:0008168">
    <property type="term" value="F:methyltransferase activity"/>
    <property type="evidence" value="ECO:0007669"/>
    <property type="project" value="UniProtKB-KW"/>
</dbReference>
<keyword evidence="2" id="KW-0808">Transferase</keyword>
<keyword evidence="3" id="KW-1185">Reference proteome</keyword>
<dbReference type="InterPro" id="IPR029063">
    <property type="entry name" value="SAM-dependent_MTases_sf"/>
</dbReference>
<accession>A0ABU5J177</accession>
<dbReference type="PANTHER" id="PTHR43861:SF1">
    <property type="entry name" value="TRANS-ACONITATE 2-METHYLTRANSFERASE"/>
    <property type="match status" value="1"/>
</dbReference>
<proteinExistence type="predicted"/>
<dbReference type="CDD" id="cd02440">
    <property type="entry name" value="AdoMet_MTases"/>
    <property type="match status" value="1"/>
</dbReference>
<reference evidence="2 3" key="1">
    <citation type="submission" date="2023-11" db="EMBL/GenBank/DDBJ databases">
        <title>Bacillus jintuensis, isolated from a mudflat on the Beibu Gulf coast.</title>
        <authorList>
            <person name="Li M."/>
        </authorList>
    </citation>
    <scope>NUCLEOTIDE SEQUENCE [LARGE SCALE GENOMIC DNA]</scope>
    <source>
        <strain evidence="2 3">31A1R</strain>
    </source>
</reference>
<keyword evidence="2" id="KW-0489">Methyltransferase</keyword>
<feature type="domain" description="Methyltransferase type 11" evidence="1">
    <location>
        <begin position="53"/>
        <end position="144"/>
    </location>
</feature>
<dbReference type="EMBL" id="JAXOFX010000011">
    <property type="protein sequence ID" value="MDZ5473164.1"/>
    <property type="molecule type" value="Genomic_DNA"/>
</dbReference>